<accession>A0A8E2EVP8</accession>
<evidence type="ECO:0000313" key="4">
    <source>
        <dbReference type="Proteomes" id="UP000250140"/>
    </source>
</evidence>
<dbReference type="PROSITE" id="PS50297">
    <property type="entry name" value="ANK_REP_REGION"/>
    <property type="match status" value="1"/>
</dbReference>
<dbReference type="SMART" id="SM00248">
    <property type="entry name" value="ANK"/>
    <property type="match status" value="2"/>
</dbReference>
<dbReference type="SUPFAM" id="SSF48403">
    <property type="entry name" value="Ankyrin repeat"/>
    <property type="match status" value="1"/>
</dbReference>
<organism evidence="3 4">
    <name type="scientific">Glonium stellatum</name>
    <dbReference type="NCBI Taxonomy" id="574774"/>
    <lineage>
        <taxon>Eukaryota</taxon>
        <taxon>Fungi</taxon>
        <taxon>Dikarya</taxon>
        <taxon>Ascomycota</taxon>
        <taxon>Pezizomycotina</taxon>
        <taxon>Dothideomycetes</taxon>
        <taxon>Pleosporomycetidae</taxon>
        <taxon>Gloniales</taxon>
        <taxon>Gloniaceae</taxon>
        <taxon>Glonium</taxon>
    </lineage>
</organism>
<dbReference type="Gene3D" id="1.25.40.20">
    <property type="entry name" value="Ankyrin repeat-containing domain"/>
    <property type="match status" value="1"/>
</dbReference>
<feature type="region of interest" description="Disordered" evidence="2">
    <location>
        <begin position="161"/>
        <end position="203"/>
    </location>
</feature>
<evidence type="ECO:0008006" key="5">
    <source>
        <dbReference type="Google" id="ProtNLM"/>
    </source>
</evidence>
<dbReference type="Pfam" id="PF12796">
    <property type="entry name" value="Ank_2"/>
    <property type="match status" value="1"/>
</dbReference>
<evidence type="ECO:0000256" key="2">
    <source>
        <dbReference type="SAM" id="MobiDB-lite"/>
    </source>
</evidence>
<dbReference type="OrthoDB" id="194358at2759"/>
<name>A0A8E2EVP8_9PEZI</name>
<dbReference type="EMBL" id="KV750217">
    <property type="protein sequence ID" value="OCL05740.1"/>
    <property type="molecule type" value="Genomic_DNA"/>
</dbReference>
<dbReference type="AlphaFoldDB" id="A0A8E2EVP8"/>
<gene>
    <name evidence="3" type="ORF">AOQ84DRAFT_366396</name>
</gene>
<dbReference type="InterPro" id="IPR036770">
    <property type="entry name" value="Ankyrin_rpt-contain_sf"/>
</dbReference>
<protein>
    <recommendedName>
        <fullName evidence="5">Ankyrin repeat protein</fullName>
    </recommendedName>
</protein>
<evidence type="ECO:0000256" key="1">
    <source>
        <dbReference type="PROSITE-ProRule" id="PRU00023"/>
    </source>
</evidence>
<proteinExistence type="predicted"/>
<dbReference type="Proteomes" id="UP000250140">
    <property type="component" value="Unassembled WGS sequence"/>
</dbReference>
<sequence>MVTYLLTLEGEERFSEPKASKILWKAAASNGFENILETLIKRKDAANELLAKNYMVQAKLYNAVRSSREDIFKELQPLAEFDYDSPDYNGCSMLMYAALNGQEHAMEYLIKKGADVNRVSSCQEVNSGRKKGLEVPQDIFEIAASKGYDDISQLLKNHITQTRTPEKHPQSQLGTHDTFESPKGLPASDIEELEDQSDEESSS</sequence>
<evidence type="ECO:0000313" key="3">
    <source>
        <dbReference type="EMBL" id="OCL05740.1"/>
    </source>
</evidence>
<feature type="repeat" description="ANK" evidence="1">
    <location>
        <begin position="89"/>
        <end position="121"/>
    </location>
</feature>
<dbReference type="InterPro" id="IPR002110">
    <property type="entry name" value="Ankyrin_rpt"/>
</dbReference>
<reference evidence="3 4" key="1">
    <citation type="journal article" date="2016" name="Nat. Commun.">
        <title>Ectomycorrhizal ecology is imprinted in the genome of the dominant symbiotic fungus Cenococcum geophilum.</title>
        <authorList>
            <consortium name="DOE Joint Genome Institute"/>
            <person name="Peter M."/>
            <person name="Kohler A."/>
            <person name="Ohm R.A."/>
            <person name="Kuo A."/>
            <person name="Krutzmann J."/>
            <person name="Morin E."/>
            <person name="Arend M."/>
            <person name="Barry K.W."/>
            <person name="Binder M."/>
            <person name="Choi C."/>
            <person name="Clum A."/>
            <person name="Copeland A."/>
            <person name="Grisel N."/>
            <person name="Haridas S."/>
            <person name="Kipfer T."/>
            <person name="LaButti K."/>
            <person name="Lindquist E."/>
            <person name="Lipzen A."/>
            <person name="Maire R."/>
            <person name="Meier B."/>
            <person name="Mihaltcheva S."/>
            <person name="Molinier V."/>
            <person name="Murat C."/>
            <person name="Poggeler S."/>
            <person name="Quandt C.A."/>
            <person name="Sperisen C."/>
            <person name="Tritt A."/>
            <person name="Tisserant E."/>
            <person name="Crous P.W."/>
            <person name="Henrissat B."/>
            <person name="Nehls U."/>
            <person name="Egli S."/>
            <person name="Spatafora J.W."/>
            <person name="Grigoriev I.V."/>
            <person name="Martin F.M."/>
        </authorList>
    </citation>
    <scope>NUCLEOTIDE SEQUENCE [LARGE SCALE GENOMIC DNA]</scope>
    <source>
        <strain evidence="3 4">CBS 207.34</strain>
    </source>
</reference>
<feature type="compositionally biased region" description="Acidic residues" evidence="2">
    <location>
        <begin position="189"/>
        <end position="203"/>
    </location>
</feature>
<keyword evidence="4" id="KW-1185">Reference proteome</keyword>
<dbReference type="PROSITE" id="PS50088">
    <property type="entry name" value="ANK_REPEAT"/>
    <property type="match status" value="1"/>
</dbReference>
<keyword evidence="1" id="KW-0040">ANK repeat</keyword>